<dbReference type="Pfam" id="PF06224">
    <property type="entry name" value="AlkZ-like"/>
    <property type="match status" value="1"/>
</dbReference>
<keyword evidence="1" id="KW-0238">DNA-binding</keyword>
<gene>
    <name evidence="1" type="ORF">KV396_11385</name>
</gene>
<dbReference type="PANTHER" id="PTHR38479:SF2">
    <property type="entry name" value="WINGED HELIX DNA-BINDING DOMAIN-CONTAINING PROTEIN"/>
    <property type="match status" value="1"/>
</dbReference>
<protein>
    <submittedName>
        <fullName evidence="1">Winged helix DNA-binding domain-containing protein</fullName>
    </submittedName>
</protein>
<dbReference type="PANTHER" id="PTHR38479">
    <property type="entry name" value="LMO0824 PROTEIN"/>
    <property type="match status" value="1"/>
</dbReference>
<organism evidence="1 2">
    <name type="scientific">Microbacterium galbinum</name>
    <dbReference type="NCBI Taxonomy" id="2851646"/>
    <lineage>
        <taxon>Bacteria</taxon>
        <taxon>Bacillati</taxon>
        <taxon>Actinomycetota</taxon>
        <taxon>Actinomycetes</taxon>
        <taxon>Micrococcales</taxon>
        <taxon>Microbacteriaceae</taxon>
        <taxon>Microbacterium</taxon>
    </lineage>
</organism>
<accession>A0ABY4IQS2</accession>
<name>A0ABY4IQS2_9MICO</name>
<keyword evidence="2" id="KW-1185">Reference proteome</keyword>
<dbReference type="InterPro" id="IPR009351">
    <property type="entry name" value="AlkZ-like"/>
</dbReference>
<reference evidence="1 2" key="1">
    <citation type="submission" date="2021-06" db="EMBL/GenBank/DDBJ databases">
        <title>Genome-based taxonomic framework of Microbacterium strains isolated from marine environment, the description of four new species and reclassification of four preexisting species.</title>
        <authorList>
            <person name="Lee S.D."/>
            <person name="Kim S.-M."/>
            <person name="Byeon Y.-S."/>
            <person name="Yang H.L."/>
            <person name="Kim I.S."/>
        </authorList>
    </citation>
    <scope>NUCLEOTIDE SEQUENCE [LARGE SCALE GENOMIC DNA]</scope>
    <source>
        <strain evidence="1 2">SSW1-36</strain>
    </source>
</reference>
<dbReference type="Proteomes" id="UP000831963">
    <property type="component" value="Chromosome"/>
</dbReference>
<dbReference type="EMBL" id="CP078077">
    <property type="protein sequence ID" value="UPL15048.1"/>
    <property type="molecule type" value="Genomic_DNA"/>
</dbReference>
<evidence type="ECO:0000313" key="2">
    <source>
        <dbReference type="Proteomes" id="UP000831963"/>
    </source>
</evidence>
<evidence type="ECO:0000313" key="1">
    <source>
        <dbReference type="EMBL" id="UPL15048.1"/>
    </source>
</evidence>
<sequence>MNRASLRRERLRSHRLTARAASVVEAARHMLAVQSQDFTAGRWALAARTRGTVALETVDRAFDRGDLVRAWTMRGTLHTIPARDLGWVLSVTGARQLAAAATRHRDLGIDDELLRRAARIIDPVLRDGGCSRAEAFARWSDAGIDPRDQRGVHLLGALAMRGEICQGPVVPATTSAGITREQRFVATEAWIRDSVRPDDPLAELFVRYVDGHGPVRVEDFAWWSGLTLGASREAVARAGARVVEVEEGTYAAVAPPRRSPGAPRVQVLGAFDEYYISYADRTLVCPPEGLAAVGPGKNGMVRPVVVVDGEVVGVWRLPPASGRGGGEAVVELFAAGERPALDPEIDEQVRAALARHAAFLGAAA</sequence>
<proteinExistence type="predicted"/>
<dbReference type="GO" id="GO:0003677">
    <property type="term" value="F:DNA binding"/>
    <property type="evidence" value="ECO:0007669"/>
    <property type="project" value="UniProtKB-KW"/>
</dbReference>
<dbReference type="RefSeq" id="WP_247955792.1">
    <property type="nucleotide sequence ID" value="NZ_CP078077.1"/>
</dbReference>